<comment type="subcellular location">
    <subcellularLocation>
        <location evidence="1">Nucleus</location>
    </subcellularLocation>
    <subcellularLocation>
        <location evidence="2">Secreted</location>
    </subcellularLocation>
</comment>
<feature type="region of interest" description="Disordered" evidence="12">
    <location>
        <begin position="719"/>
        <end position="858"/>
    </location>
</feature>
<dbReference type="CDD" id="cd12556">
    <property type="entry name" value="RRM2_RBM15B"/>
    <property type="match status" value="1"/>
</dbReference>
<comment type="similarity">
    <text evidence="3">Belongs to the RRM Spen family.</text>
</comment>
<dbReference type="Gene3D" id="2.40.290.10">
    <property type="match status" value="1"/>
</dbReference>
<evidence type="ECO:0000256" key="1">
    <source>
        <dbReference type="ARBA" id="ARBA00004123"/>
    </source>
</evidence>
<dbReference type="InterPro" id="IPR019345">
    <property type="entry name" value="ARMET_C"/>
</dbReference>
<dbReference type="InterPro" id="IPR034475">
    <property type="entry name" value="RBM15B_RRM1"/>
</dbReference>
<evidence type="ECO:0000256" key="11">
    <source>
        <dbReference type="PROSITE-ProRule" id="PRU00176"/>
    </source>
</evidence>
<dbReference type="Pfam" id="PF00076">
    <property type="entry name" value="RRM_1"/>
    <property type="match status" value="2"/>
</dbReference>
<feature type="signal peptide" evidence="13">
    <location>
        <begin position="1"/>
        <end position="22"/>
    </location>
</feature>
<feature type="compositionally biased region" description="Gly residues" evidence="12">
    <location>
        <begin position="175"/>
        <end position="187"/>
    </location>
</feature>
<feature type="chain" id="PRO_5046027564" evidence="13">
    <location>
        <begin position="23"/>
        <end position="1041"/>
    </location>
</feature>
<dbReference type="Gene3D" id="1.10.225.10">
    <property type="entry name" value="Saposin-like"/>
    <property type="match status" value="1"/>
</dbReference>
<keyword evidence="7 13" id="KW-0732">Signal</keyword>
<dbReference type="InterPro" id="IPR010912">
    <property type="entry name" value="SPOC_met"/>
</dbReference>
<name>A0ABQ9DRM7_9PASS</name>
<dbReference type="SUPFAM" id="SSF54928">
    <property type="entry name" value="RNA-binding domain, RBD"/>
    <property type="match status" value="2"/>
</dbReference>
<dbReference type="PROSITE" id="PS50917">
    <property type="entry name" value="SPOC"/>
    <property type="match status" value="1"/>
</dbReference>
<keyword evidence="10" id="KW-0539">Nucleus</keyword>
<dbReference type="Gene3D" id="1.10.720.30">
    <property type="entry name" value="SAP domain"/>
    <property type="match status" value="1"/>
</dbReference>
<dbReference type="InterPro" id="IPR035979">
    <property type="entry name" value="RBD_domain_sf"/>
</dbReference>
<evidence type="ECO:0000256" key="13">
    <source>
        <dbReference type="SAM" id="SignalP"/>
    </source>
</evidence>
<keyword evidence="8 11" id="KW-0694">RNA-binding</keyword>
<dbReference type="InterPro" id="IPR000504">
    <property type="entry name" value="RRM_dom"/>
</dbReference>
<dbReference type="InterPro" id="IPR034536">
    <property type="entry name" value="RBM15B_RRM3"/>
</dbReference>
<feature type="domain" description="RRM" evidence="14">
    <location>
        <begin position="301"/>
        <end position="382"/>
    </location>
</feature>
<dbReference type="CDD" id="cd21550">
    <property type="entry name" value="SPOC_RBM15B"/>
    <property type="match status" value="1"/>
</dbReference>
<sequence>MRAAHGLCAALALLLLPAGGRALRDGDCEVCVTFLGRFYQSLKDNNVEFTPSSIEKELLKSCKEAKGKENRLCYYIGATSDAATKIINEVSKPMSHHIPVEKICEKLKKKDSQICELKYDKQIDLSTADLRKLRVKELRRILDDWGEVCKGCAEKSDFIRRIHELMPNSRDKSTPGGGGSGGGGGTTTGSSSSSGGGSSSRSHRGDERACGGGDSNHRPAGSGSASGARGGSQAAPSSSSSSSSSSRALGVPKAKALPGAVVAPSLLLAGPPPGAAPSLLLAPLGGSAGLAGEPPGSCEYKTLLVSGLSAALPDQLLEDGLFRLFQRFAGGGAGDISVKLSHTPELGRVAYVNFRHPGDARDARRHARARQLLLYDRPLKVEPVYLRGGRRSRTPPPAPSPEPLGYLPPLHGAYQYKQRSLSPVTSPLLREPRPRHAHAAAAAFALEAAAIGLSRERERALDYYGLYDERGRPYSYPIVAEEDLMPEDDQRATRNLFIGNLDHNVSEVELRRAFEKYGIIEEVVIKRPARGQGGAYAFLKFQNLDMAHRAKVAMSGRVVGRNPIKIGYGKANPTTRLWVGGLGPSTSLAALAREFDRFGSIRTIDYVKGDSFAYIQYESLDAAQAACAQMRGFPLGGPERRLRVDFAKAEETRYPQQYQPAPLPVHYELLADGYSRHRSLEQDLRVRDRTPPHLLYSDRDRSFVEADWASPAKNAERRNNLESYSRSVRSRSGERWGSDGDRGVPKPWEERRKRRSLSSDRGRTTHSPYEDRSRTKASGPALDRSPDRARKENHTTEPGAEKEQSNSLQNNRHAAEEKPHREPSDAPQLKKRDSERNHRTGESESKTHEEPKSETKKLKNLSEYAQTLQLAWNGLLVLKNSCFPTSMHILEGDLGVINGLLKDHSSGGKLTQLKIAQRLRLDQPKLDEVTRRIKQGSPNGYAVLLATQSAPPGAGAEGTLPAVEPGLQRRLLRNLVSYLKQKQAAGVISLPVGGAKGRDSTGMLYAFPPCEFSQQYLQSALRTLGKLEEEHMVIVIVKDTA</sequence>
<feature type="domain" description="SPOC" evidence="15">
    <location>
        <begin position="861"/>
        <end position="1040"/>
    </location>
</feature>
<feature type="domain" description="RRM" evidence="14">
    <location>
        <begin position="494"/>
        <end position="571"/>
    </location>
</feature>
<dbReference type="InterPro" id="IPR034535">
    <property type="entry name" value="RBM15B_RRM2"/>
</dbReference>
<dbReference type="Pfam" id="PF20145">
    <property type="entry name" value="ARMET_N"/>
    <property type="match status" value="1"/>
</dbReference>
<keyword evidence="17" id="KW-1185">Reference proteome</keyword>
<feature type="compositionally biased region" description="Low complexity" evidence="12">
    <location>
        <begin position="219"/>
        <end position="248"/>
    </location>
</feature>
<dbReference type="CDD" id="cd12554">
    <property type="entry name" value="RRM1_RBM15B"/>
    <property type="match status" value="1"/>
</dbReference>
<dbReference type="Gene3D" id="3.30.70.330">
    <property type="match status" value="2"/>
</dbReference>
<evidence type="ECO:0000256" key="8">
    <source>
        <dbReference type="ARBA" id="ARBA00022884"/>
    </source>
</evidence>
<dbReference type="InterPro" id="IPR036361">
    <property type="entry name" value="SAP_dom_sf"/>
</dbReference>
<protein>
    <submittedName>
        <fullName evidence="16">RNA-binding protein 15B</fullName>
    </submittedName>
</protein>
<dbReference type="InterPro" id="IPR012921">
    <property type="entry name" value="SPOC_C"/>
</dbReference>
<dbReference type="SUPFAM" id="SSF100939">
    <property type="entry name" value="SPOC domain-like"/>
    <property type="match status" value="1"/>
</dbReference>
<evidence type="ECO:0000256" key="9">
    <source>
        <dbReference type="ARBA" id="ARBA00023157"/>
    </source>
</evidence>
<keyword evidence="6" id="KW-0597">Phosphoprotein</keyword>
<evidence type="ECO:0000256" key="10">
    <source>
        <dbReference type="ARBA" id="ARBA00023242"/>
    </source>
</evidence>
<organism evidence="16 17">
    <name type="scientific">Willisornis vidua</name>
    <name type="common">Xingu scale-backed antbird</name>
    <dbReference type="NCBI Taxonomy" id="1566151"/>
    <lineage>
        <taxon>Eukaryota</taxon>
        <taxon>Metazoa</taxon>
        <taxon>Chordata</taxon>
        <taxon>Craniata</taxon>
        <taxon>Vertebrata</taxon>
        <taxon>Euteleostomi</taxon>
        <taxon>Archelosauria</taxon>
        <taxon>Archosauria</taxon>
        <taxon>Dinosauria</taxon>
        <taxon>Saurischia</taxon>
        <taxon>Theropoda</taxon>
        <taxon>Coelurosauria</taxon>
        <taxon>Aves</taxon>
        <taxon>Neognathae</taxon>
        <taxon>Neoaves</taxon>
        <taxon>Telluraves</taxon>
        <taxon>Australaves</taxon>
        <taxon>Passeriformes</taxon>
        <taxon>Thamnophilidae</taxon>
        <taxon>Willisornis</taxon>
    </lineage>
</organism>
<dbReference type="PANTHER" id="PTHR23189">
    <property type="entry name" value="RNA RECOGNITION MOTIF-CONTAINING"/>
    <property type="match status" value="1"/>
</dbReference>
<evidence type="ECO:0000259" key="14">
    <source>
        <dbReference type="PROSITE" id="PS50102"/>
    </source>
</evidence>
<feature type="domain" description="RRM" evidence="14">
    <location>
        <begin position="575"/>
        <end position="649"/>
    </location>
</feature>
<reference evidence="16" key="1">
    <citation type="submission" date="2019-10" db="EMBL/GenBank/DDBJ databases">
        <authorList>
            <person name="Soares A.E.R."/>
            <person name="Aleixo A."/>
            <person name="Schneider P."/>
            <person name="Miyaki C.Y."/>
            <person name="Schneider M.P."/>
            <person name="Mello C."/>
            <person name="Vasconcelos A.T.R."/>
        </authorList>
    </citation>
    <scope>NUCLEOTIDE SEQUENCE</scope>
    <source>
        <tissue evidence="16">Muscle</tissue>
    </source>
</reference>
<feature type="region of interest" description="Disordered" evidence="12">
    <location>
        <begin position="165"/>
        <end position="248"/>
    </location>
</feature>
<evidence type="ECO:0000256" key="4">
    <source>
        <dbReference type="ARBA" id="ARBA00005617"/>
    </source>
</evidence>
<dbReference type="Proteomes" id="UP001145742">
    <property type="component" value="Unassembled WGS sequence"/>
</dbReference>
<evidence type="ECO:0000256" key="6">
    <source>
        <dbReference type="ARBA" id="ARBA00022553"/>
    </source>
</evidence>
<dbReference type="CDD" id="cd12558">
    <property type="entry name" value="RRM3_RBM15B"/>
    <property type="match status" value="1"/>
</dbReference>
<gene>
    <name evidence="16" type="primary">Rbm15b</name>
    <name evidence="16" type="ORF">WISP_27061</name>
</gene>
<dbReference type="InterPro" id="IPR016194">
    <property type="entry name" value="SPOC-like_C_dom_sf"/>
</dbReference>
<keyword evidence="9" id="KW-1015">Disulfide bond</keyword>
<dbReference type="Pfam" id="PF10208">
    <property type="entry name" value="ARMET_C"/>
    <property type="match status" value="1"/>
</dbReference>
<proteinExistence type="inferred from homology"/>
<feature type="compositionally biased region" description="Basic and acidic residues" evidence="12">
    <location>
        <begin position="784"/>
        <end position="804"/>
    </location>
</feature>
<dbReference type="InterPro" id="IPR012677">
    <property type="entry name" value="Nucleotide-bd_a/b_plait_sf"/>
</dbReference>
<dbReference type="EMBL" id="WHWB01032630">
    <property type="protein sequence ID" value="KAJ7424752.1"/>
    <property type="molecule type" value="Genomic_DNA"/>
</dbReference>
<evidence type="ECO:0000313" key="16">
    <source>
        <dbReference type="EMBL" id="KAJ7424752.1"/>
    </source>
</evidence>
<evidence type="ECO:0000256" key="5">
    <source>
        <dbReference type="ARBA" id="ARBA00022525"/>
    </source>
</evidence>
<comment type="similarity">
    <text evidence="4">Belongs to the ARMET family.</text>
</comment>
<dbReference type="PROSITE" id="PS50102">
    <property type="entry name" value="RRM"/>
    <property type="match status" value="3"/>
</dbReference>
<evidence type="ECO:0000256" key="2">
    <source>
        <dbReference type="ARBA" id="ARBA00004613"/>
    </source>
</evidence>
<evidence type="ECO:0000256" key="3">
    <source>
        <dbReference type="ARBA" id="ARBA00005387"/>
    </source>
</evidence>
<evidence type="ECO:0000256" key="12">
    <source>
        <dbReference type="SAM" id="MobiDB-lite"/>
    </source>
</evidence>
<evidence type="ECO:0000313" key="17">
    <source>
        <dbReference type="Proteomes" id="UP001145742"/>
    </source>
</evidence>
<dbReference type="InterPro" id="IPR045332">
    <property type="entry name" value="ARMET_N"/>
</dbReference>
<feature type="compositionally biased region" description="Basic and acidic residues" evidence="12">
    <location>
        <begin position="813"/>
        <end position="857"/>
    </location>
</feature>
<comment type="caution">
    <text evidence="16">The sequence shown here is derived from an EMBL/GenBank/DDBJ whole genome shotgun (WGS) entry which is preliminary data.</text>
</comment>
<feature type="compositionally biased region" description="Basic and acidic residues" evidence="12">
    <location>
        <begin position="731"/>
        <end position="774"/>
    </location>
</feature>
<evidence type="ECO:0000256" key="7">
    <source>
        <dbReference type="ARBA" id="ARBA00022729"/>
    </source>
</evidence>
<evidence type="ECO:0000259" key="15">
    <source>
        <dbReference type="PROSITE" id="PS50917"/>
    </source>
</evidence>
<accession>A0ABQ9DRM7</accession>
<dbReference type="Pfam" id="PF07744">
    <property type="entry name" value="SPOC"/>
    <property type="match status" value="1"/>
</dbReference>
<keyword evidence="5" id="KW-0964">Secreted</keyword>
<dbReference type="SUPFAM" id="SSF68906">
    <property type="entry name" value="SAP domain"/>
    <property type="match status" value="1"/>
</dbReference>
<dbReference type="SMART" id="SM00360">
    <property type="entry name" value="RRM"/>
    <property type="match status" value="3"/>
</dbReference>